<evidence type="ECO:0000256" key="1">
    <source>
        <dbReference type="ARBA" id="ARBA00006484"/>
    </source>
</evidence>
<proteinExistence type="inferred from homology"/>
<dbReference type="RefSeq" id="WP_269906875.1">
    <property type="nucleotide sequence ID" value="NZ_JAPFQA010000009.1"/>
</dbReference>
<dbReference type="InterPro" id="IPR036291">
    <property type="entry name" value="NAD(P)-bd_dom_sf"/>
</dbReference>
<gene>
    <name evidence="4" type="ORF">OOJ09_20205</name>
</gene>
<dbReference type="NCBIfam" id="NF005559">
    <property type="entry name" value="PRK07231.1"/>
    <property type="match status" value="1"/>
</dbReference>
<dbReference type="PANTHER" id="PTHR42760:SF115">
    <property type="entry name" value="3-OXOACYL-[ACYL-CARRIER-PROTEIN] REDUCTASE FABG"/>
    <property type="match status" value="1"/>
</dbReference>
<evidence type="ECO:0000256" key="2">
    <source>
        <dbReference type="ARBA" id="ARBA00023002"/>
    </source>
</evidence>
<reference evidence="4" key="1">
    <citation type="submission" date="2022-11" db="EMBL/GenBank/DDBJ databases">
        <authorList>
            <person name="Coimbra C."/>
        </authorList>
    </citation>
    <scope>NUCLEOTIDE SEQUENCE</scope>
    <source>
        <strain evidence="4">Jales19</strain>
    </source>
</reference>
<dbReference type="Pfam" id="PF13561">
    <property type="entry name" value="adh_short_C2"/>
    <property type="match status" value="1"/>
</dbReference>
<accession>A0ABT4QY46</accession>
<sequence>MSKMLEQLFSLYGKVALITGGGRGIGQETALMLSQAGAKVAVLDRDESAAKDAVDAIVSAGGEAVVLVADVSKPEQIKQAFATALDRFGRLDILVNNAALVRRIPALETSIDVWREVMDVNLNAAFFCSCAAAEPMTAAGGGAIVNIASIMGISGGGIYPIASYHASKGGLVNLTRGLAVEWASRGIRVNAVAPTWVRTEFTKALLDDPEMSKTLLDLMPLRKFADTIDVAAAVLYLASPAAKVVTGHVLAVDGGYLAR</sequence>
<keyword evidence="5" id="KW-1185">Reference proteome</keyword>
<evidence type="ECO:0000313" key="4">
    <source>
        <dbReference type="EMBL" id="MCZ8546517.1"/>
    </source>
</evidence>
<comment type="similarity">
    <text evidence="1">Belongs to the short-chain dehydrogenases/reductases (SDR) family.</text>
</comment>
<dbReference type="InterPro" id="IPR057326">
    <property type="entry name" value="KR_dom"/>
</dbReference>
<dbReference type="PANTHER" id="PTHR42760">
    <property type="entry name" value="SHORT-CHAIN DEHYDROGENASES/REDUCTASES FAMILY MEMBER"/>
    <property type="match status" value="1"/>
</dbReference>
<comment type="caution">
    <text evidence="4">The sequence shown here is derived from an EMBL/GenBank/DDBJ whole genome shotgun (WGS) entry which is preliminary data.</text>
</comment>
<dbReference type="Proteomes" id="UP001152178">
    <property type="component" value="Unassembled WGS sequence"/>
</dbReference>
<protein>
    <submittedName>
        <fullName evidence="4">Glucose 1-dehydrogenase</fullName>
        <ecNumber evidence="4">1.1.1.47</ecNumber>
    </submittedName>
</protein>
<dbReference type="EMBL" id="JAPFQA010000009">
    <property type="protein sequence ID" value="MCZ8546517.1"/>
    <property type="molecule type" value="Genomic_DNA"/>
</dbReference>
<dbReference type="SUPFAM" id="SSF51735">
    <property type="entry name" value="NAD(P)-binding Rossmann-fold domains"/>
    <property type="match status" value="1"/>
</dbReference>
<dbReference type="InterPro" id="IPR002347">
    <property type="entry name" value="SDR_fam"/>
</dbReference>
<feature type="domain" description="Ketoreductase" evidence="3">
    <location>
        <begin position="14"/>
        <end position="153"/>
    </location>
</feature>
<dbReference type="PRINTS" id="PR00081">
    <property type="entry name" value="GDHRDH"/>
</dbReference>
<dbReference type="GO" id="GO:0047936">
    <property type="term" value="F:glucose 1-dehydrogenase [NAD(P)+] activity"/>
    <property type="evidence" value="ECO:0007669"/>
    <property type="project" value="UniProtKB-EC"/>
</dbReference>
<dbReference type="Gene3D" id="3.40.50.720">
    <property type="entry name" value="NAD(P)-binding Rossmann-like Domain"/>
    <property type="match status" value="1"/>
</dbReference>
<name>A0ABT4QY46_9HYPH</name>
<organism evidence="4 5">
    <name type="scientific">Mesorhizobium qingshengii</name>
    <dbReference type="NCBI Taxonomy" id="1165689"/>
    <lineage>
        <taxon>Bacteria</taxon>
        <taxon>Pseudomonadati</taxon>
        <taxon>Pseudomonadota</taxon>
        <taxon>Alphaproteobacteria</taxon>
        <taxon>Hyphomicrobiales</taxon>
        <taxon>Phyllobacteriaceae</taxon>
        <taxon>Mesorhizobium</taxon>
    </lineage>
</organism>
<dbReference type="EC" id="1.1.1.47" evidence="4"/>
<dbReference type="SMART" id="SM00822">
    <property type="entry name" value="PKS_KR"/>
    <property type="match status" value="1"/>
</dbReference>
<evidence type="ECO:0000313" key="5">
    <source>
        <dbReference type="Proteomes" id="UP001152178"/>
    </source>
</evidence>
<dbReference type="PRINTS" id="PR00080">
    <property type="entry name" value="SDRFAMILY"/>
</dbReference>
<keyword evidence="2 4" id="KW-0560">Oxidoreductase</keyword>
<evidence type="ECO:0000259" key="3">
    <source>
        <dbReference type="SMART" id="SM00822"/>
    </source>
</evidence>